<comment type="caution">
    <text evidence="8">The sequence shown here is derived from an EMBL/GenBank/DDBJ whole genome shotgun (WGS) entry which is preliminary data.</text>
</comment>
<dbReference type="EMBL" id="BMAR01000060">
    <property type="protein sequence ID" value="GFR52243.1"/>
    <property type="molecule type" value="Genomic_DNA"/>
</dbReference>
<keyword evidence="3" id="KW-0418">Kinase</keyword>
<proteinExistence type="predicted"/>
<dbReference type="InterPro" id="IPR011009">
    <property type="entry name" value="Kinase-like_dom_sf"/>
</dbReference>
<dbReference type="GO" id="GO:0005524">
    <property type="term" value="F:ATP binding"/>
    <property type="evidence" value="ECO:0007669"/>
    <property type="project" value="UniProtKB-UniRule"/>
</dbReference>
<keyword evidence="4 5" id="KW-0067">ATP-binding</keyword>
<feature type="region of interest" description="Disordered" evidence="6">
    <location>
        <begin position="912"/>
        <end position="1004"/>
    </location>
</feature>
<evidence type="ECO:0000313" key="9">
    <source>
        <dbReference type="Proteomes" id="UP001054857"/>
    </source>
</evidence>
<accession>A0AAD3E2J0</accession>
<keyword evidence="1" id="KW-0808">Transferase</keyword>
<feature type="compositionally biased region" description="Low complexity" evidence="6">
    <location>
        <begin position="407"/>
        <end position="420"/>
    </location>
</feature>
<gene>
    <name evidence="8" type="ORF">Agub_g14777</name>
</gene>
<dbReference type="InterPro" id="IPR017441">
    <property type="entry name" value="Protein_kinase_ATP_BS"/>
</dbReference>
<dbReference type="PROSITE" id="PS00108">
    <property type="entry name" value="PROTEIN_KINASE_ST"/>
    <property type="match status" value="1"/>
</dbReference>
<dbReference type="InterPro" id="IPR051681">
    <property type="entry name" value="Ser/Thr_Kinases-Pseudokinases"/>
</dbReference>
<evidence type="ECO:0000256" key="2">
    <source>
        <dbReference type="ARBA" id="ARBA00022741"/>
    </source>
</evidence>
<dbReference type="PANTHER" id="PTHR44329">
    <property type="entry name" value="SERINE/THREONINE-PROTEIN KINASE TNNI3K-RELATED"/>
    <property type="match status" value="1"/>
</dbReference>
<feature type="compositionally biased region" description="Low complexity" evidence="6">
    <location>
        <begin position="919"/>
        <end position="935"/>
    </location>
</feature>
<dbReference type="PROSITE" id="PS50011">
    <property type="entry name" value="PROTEIN_KINASE_DOM"/>
    <property type="match status" value="1"/>
</dbReference>
<organism evidence="8 9">
    <name type="scientific">Astrephomene gubernaculifera</name>
    <dbReference type="NCBI Taxonomy" id="47775"/>
    <lineage>
        <taxon>Eukaryota</taxon>
        <taxon>Viridiplantae</taxon>
        <taxon>Chlorophyta</taxon>
        <taxon>core chlorophytes</taxon>
        <taxon>Chlorophyceae</taxon>
        <taxon>CS clade</taxon>
        <taxon>Chlamydomonadales</taxon>
        <taxon>Astrephomenaceae</taxon>
        <taxon>Astrephomene</taxon>
    </lineage>
</organism>
<dbReference type="InterPro" id="IPR000719">
    <property type="entry name" value="Prot_kinase_dom"/>
</dbReference>
<keyword evidence="9" id="KW-1185">Reference proteome</keyword>
<dbReference type="Pfam" id="PF00069">
    <property type="entry name" value="Pkinase"/>
    <property type="match status" value="1"/>
</dbReference>
<feature type="domain" description="Protein kinase" evidence="7">
    <location>
        <begin position="520"/>
        <end position="903"/>
    </location>
</feature>
<evidence type="ECO:0000256" key="1">
    <source>
        <dbReference type="ARBA" id="ARBA00022679"/>
    </source>
</evidence>
<feature type="compositionally biased region" description="Low complexity" evidence="6">
    <location>
        <begin position="65"/>
        <end position="89"/>
    </location>
</feature>
<protein>
    <recommendedName>
        <fullName evidence="7">Protein kinase domain-containing protein</fullName>
    </recommendedName>
</protein>
<evidence type="ECO:0000256" key="4">
    <source>
        <dbReference type="ARBA" id="ARBA00022840"/>
    </source>
</evidence>
<dbReference type="Proteomes" id="UP001054857">
    <property type="component" value="Unassembled WGS sequence"/>
</dbReference>
<dbReference type="AlphaFoldDB" id="A0AAD3E2J0"/>
<feature type="region of interest" description="Disordered" evidence="6">
    <location>
        <begin position="377"/>
        <end position="428"/>
    </location>
</feature>
<feature type="non-terminal residue" evidence="8">
    <location>
        <position position="1021"/>
    </location>
</feature>
<dbReference type="Gene3D" id="1.10.510.10">
    <property type="entry name" value="Transferase(Phosphotransferase) domain 1"/>
    <property type="match status" value="1"/>
</dbReference>
<dbReference type="PANTHER" id="PTHR44329:SF214">
    <property type="entry name" value="PROTEIN KINASE DOMAIN-CONTAINING PROTEIN"/>
    <property type="match status" value="1"/>
</dbReference>
<dbReference type="SMART" id="SM00220">
    <property type="entry name" value="S_TKc"/>
    <property type="match status" value="1"/>
</dbReference>
<dbReference type="PROSITE" id="PS00107">
    <property type="entry name" value="PROTEIN_KINASE_ATP"/>
    <property type="match status" value="1"/>
</dbReference>
<evidence type="ECO:0000259" key="7">
    <source>
        <dbReference type="PROSITE" id="PS50011"/>
    </source>
</evidence>
<reference evidence="8 9" key="1">
    <citation type="journal article" date="2021" name="Sci. Rep.">
        <title>Genome sequencing of the multicellular alga Astrephomene provides insights into convergent evolution of germ-soma differentiation.</title>
        <authorList>
            <person name="Yamashita S."/>
            <person name="Yamamoto K."/>
            <person name="Matsuzaki R."/>
            <person name="Suzuki S."/>
            <person name="Yamaguchi H."/>
            <person name="Hirooka S."/>
            <person name="Minakuchi Y."/>
            <person name="Miyagishima S."/>
            <person name="Kawachi M."/>
            <person name="Toyoda A."/>
            <person name="Nozaki H."/>
        </authorList>
    </citation>
    <scope>NUCLEOTIDE SEQUENCE [LARGE SCALE GENOMIC DNA]</scope>
    <source>
        <strain evidence="8 9">NIES-4017</strain>
    </source>
</reference>
<evidence type="ECO:0000256" key="5">
    <source>
        <dbReference type="PROSITE-ProRule" id="PRU10141"/>
    </source>
</evidence>
<evidence type="ECO:0000256" key="3">
    <source>
        <dbReference type="ARBA" id="ARBA00022777"/>
    </source>
</evidence>
<dbReference type="GO" id="GO:0004674">
    <property type="term" value="F:protein serine/threonine kinase activity"/>
    <property type="evidence" value="ECO:0007669"/>
    <property type="project" value="TreeGrafter"/>
</dbReference>
<evidence type="ECO:0000313" key="8">
    <source>
        <dbReference type="EMBL" id="GFR52243.1"/>
    </source>
</evidence>
<feature type="compositionally biased region" description="Low complexity" evidence="6">
    <location>
        <begin position="950"/>
        <end position="970"/>
    </location>
</feature>
<feature type="region of interest" description="Disordered" evidence="6">
    <location>
        <begin position="603"/>
        <end position="623"/>
    </location>
</feature>
<feature type="binding site" evidence="5">
    <location>
        <position position="547"/>
    </location>
    <ligand>
        <name>ATP</name>
        <dbReference type="ChEBI" id="CHEBI:30616"/>
    </ligand>
</feature>
<sequence length="1021" mass="102944">RLLPMPKSTLSTGLFQQGANNPSGLYSCRLDRMPSRYKALVFPLSHTLLQVVLQQRQEQRKLKEQQQQLQLQRGSSGSPAGAAGAAAASRQPPSALRELCSTAAATAGGATSDGGWIISDCNEHLHAVHSPSRDVYVLTRVNGRRPHSMVLATADLGVLGGIGGAGGLLAGAGTVGSGAGGMAGGDVVGVLGGAGAATPGAAAGGTAAEGCSHLAVYLAFPERLPRALLEGALADTQLIMRRLIAPLIRQRFEAGLSEEWTALAAAANNLPSPGGPAVRIAASLSASQARHSLPPGLGAGGAGAAGGVMGGAPPLMMSYSAMAGTPPEVSPSGIVTAFPSPAALVAAAMSASPDMTPNGAPTPNIHNIHNNSNTWLSRLGGGAGGGPHPATATPAPYLPTSMSPPQGGASTLALASSSASNGGGGGGGGGVAGNSSYLLGMVNPLTIMGPMGGAGGAAGGGGGGMSTSELHLEGLSAGEALQQMSVLVSSYMDTLQALQGQLMACDKVTESLRREDLPHLHLLEVLGHGGGGVVFRGKLHALEVAVKVFEVPGDLATAAGLSSLQSPSPAGALPGSPTATATTAISPAATAAAGSDLPGGAAAAAGAGAGGGGDGGGDKGKAAWPAVGDRRVLQRSALELAVTASMSHPHIIQVYSLYTNMVLVKQKPPRQGTSGVQLLELSAATALSRAEDGIPCSALCMEYCDMGTLAHAIDQHRFMTLTPLGARRPALKAICTTLLEVALALRHLHARNLAHCDLKPANVLLKSSRRDSRGFTCKLADFGYVSVLKAAVPGGRPTVLPEEACGTVTHMAPETFIKGQPLDFSVDTFSFGILMWELYTCARPYADVPEDQIAQRVTLKGLRPTFPPDTPRAFGALARQCWSQDPNERPNASEVVRALENMLQIMNTQLPVIPPLKPKQPAQQQQGQQQQQMQQPSPPPVAGQQGGQGQLVVLQPQGLQQQGQQQQHPPLGRRHTPAGLSPLGEMRGAAAAAAGGGGGGATAEAAGLGAFAAAAANGGGA</sequence>
<dbReference type="SUPFAM" id="SSF56112">
    <property type="entry name" value="Protein kinase-like (PK-like)"/>
    <property type="match status" value="1"/>
</dbReference>
<name>A0AAD3E2J0_9CHLO</name>
<keyword evidence="2 5" id="KW-0547">Nucleotide-binding</keyword>
<feature type="region of interest" description="Disordered" evidence="6">
    <location>
        <begin position="63"/>
        <end position="89"/>
    </location>
</feature>
<dbReference type="InterPro" id="IPR008271">
    <property type="entry name" value="Ser/Thr_kinase_AS"/>
</dbReference>
<evidence type="ECO:0000256" key="6">
    <source>
        <dbReference type="SAM" id="MobiDB-lite"/>
    </source>
</evidence>